<gene>
    <name evidence="8" type="ORF">LITE_LOCUS21172</name>
</gene>
<evidence type="ECO:0000256" key="4">
    <source>
        <dbReference type="ARBA" id="ARBA00022692"/>
    </source>
</evidence>
<feature type="transmembrane region" description="Helical" evidence="7">
    <location>
        <begin position="532"/>
        <end position="553"/>
    </location>
</feature>
<dbReference type="GO" id="GO:0042937">
    <property type="term" value="F:tripeptide transmembrane transporter activity"/>
    <property type="evidence" value="ECO:0007669"/>
    <property type="project" value="InterPro"/>
</dbReference>
<dbReference type="AlphaFoldDB" id="A0AAV0KY00"/>
<organism evidence="8 9">
    <name type="scientific">Linum tenue</name>
    <dbReference type="NCBI Taxonomy" id="586396"/>
    <lineage>
        <taxon>Eukaryota</taxon>
        <taxon>Viridiplantae</taxon>
        <taxon>Streptophyta</taxon>
        <taxon>Embryophyta</taxon>
        <taxon>Tracheophyta</taxon>
        <taxon>Spermatophyta</taxon>
        <taxon>Magnoliopsida</taxon>
        <taxon>eudicotyledons</taxon>
        <taxon>Gunneridae</taxon>
        <taxon>Pentapetalae</taxon>
        <taxon>rosids</taxon>
        <taxon>fabids</taxon>
        <taxon>Malpighiales</taxon>
        <taxon>Linaceae</taxon>
        <taxon>Linum</taxon>
    </lineage>
</organism>
<dbReference type="GO" id="GO:0071916">
    <property type="term" value="F:dipeptide transmembrane transporter activity"/>
    <property type="evidence" value="ECO:0007669"/>
    <property type="project" value="InterPro"/>
</dbReference>
<evidence type="ECO:0000256" key="7">
    <source>
        <dbReference type="SAM" id="Phobius"/>
    </source>
</evidence>
<comment type="subcellular location">
    <subcellularLocation>
        <location evidence="1">Membrane</location>
        <topology evidence="1">Multi-pass membrane protein</topology>
    </subcellularLocation>
</comment>
<evidence type="ECO:0000313" key="9">
    <source>
        <dbReference type="Proteomes" id="UP001154282"/>
    </source>
</evidence>
<keyword evidence="4 7" id="KW-0812">Transmembrane</keyword>
<feature type="transmembrane region" description="Helical" evidence="7">
    <location>
        <begin position="451"/>
        <end position="472"/>
    </location>
</feature>
<dbReference type="PROSITE" id="PS01022">
    <property type="entry name" value="PTR2_1"/>
    <property type="match status" value="1"/>
</dbReference>
<keyword evidence="3" id="KW-0597">Phosphoprotein</keyword>
<feature type="transmembrane region" description="Helical" evidence="7">
    <location>
        <begin position="112"/>
        <end position="128"/>
    </location>
</feature>
<evidence type="ECO:0000256" key="5">
    <source>
        <dbReference type="ARBA" id="ARBA00022989"/>
    </source>
</evidence>
<evidence type="ECO:0000256" key="6">
    <source>
        <dbReference type="ARBA" id="ARBA00023136"/>
    </source>
</evidence>
<dbReference type="Gene3D" id="1.20.1250.20">
    <property type="entry name" value="MFS general substrate transporter like domains"/>
    <property type="match status" value="1"/>
</dbReference>
<feature type="transmembrane region" description="Helical" evidence="7">
    <location>
        <begin position="492"/>
        <end position="520"/>
    </location>
</feature>
<comment type="similarity">
    <text evidence="2">Belongs to the major facilitator superfamily. Proton-dependent oligopeptide transporter (POT/PTR) (TC 2.A.17) family.</text>
</comment>
<dbReference type="GO" id="GO:0016020">
    <property type="term" value="C:membrane"/>
    <property type="evidence" value="ECO:0007669"/>
    <property type="project" value="UniProtKB-SubCell"/>
</dbReference>
<dbReference type="Proteomes" id="UP001154282">
    <property type="component" value="Unassembled WGS sequence"/>
</dbReference>
<dbReference type="InterPro" id="IPR000109">
    <property type="entry name" value="POT_fam"/>
</dbReference>
<dbReference type="CDD" id="cd17417">
    <property type="entry name" value="MFS_NPF5"/>
    <property type="match status" value="1"/>
</dbReference>
<protein>
    <submittedName>
        <fullName evidence="8">Uncharacterized protein</fullName>
    </submittedName>
</protein>
<evidence type="ECO:0000256" key="3">
    <source>
        <dbReference type="ARBA" id="ARBA00022553"/>
    </source>
</evidence>
<proteinExistence type="inferred from homology"/>
<dbReference type="PANTHER" id="PTHR11654">
    <property type="entry name" value="OLIGOPEPTIDE TRANSPORTER-RELATED"/>
    <property type="match status" value="1"/>
</dbReference>
<evidence type="ECO:0000256" key="1">
    <source>
        <dbReference type="ARBA" id="ARBA00004141"/>
    </source>
</evidence>
<keyword evidence="5 7" id="KW-1133">Transmembrane helix</keyword>
<feature type="transmembrane region" description="Helical" evidence="7">
    <location>
        <begin position="578"/>
        <end position="597"/>
    </location>
</feature>
<sequence>MLYRNRSSTSTLPLSVPYSSRVQKAEMEVEREKKTRAVDHEAADKWVRDSSVDHKGRVPLRSATGAWKASLFIIAIEFSERLSYFGIATSLIIYLTRVMHQDLKTAARCVNYWAGVTTLMPLLGGFLADAYLGRYYAVFVSSIVYLLGLILLTLTWFVPSMTACVGGGAACHDPRKVHQLLFFLAIYLISLGTGGHKPSLESFGADQFDDDHSDERRQKMSYFNWWNFGLCCGLLLGVTLIVYVQDHVSWGAADVILTVVMALSLVVFVVGRPFYRYRVPTGSPLTPMLQVLVAAIRKRNLALPSDPAHLYEVAHPSTTAQTRPLCHTDNIRFLDKAAIVENRGNPNSAAEKQSPWRLSTVTRVEELKLLLNMIPIWLTTLPFGLTVAQASTFFIKQCTVLDRKIGNSFLIPPASIFALTAVGMIVSVTFYEKLLVPVLRRVKGNERGIKILQRIGIGMLFSIATMVVAALVERKRLAVVHDNPAGEGSLSMSVFWLAPQFVIIGIGDGFTLVGLQEYFYEQVPDSMRSLGIAFYLSVIGAGNFISSVLITAVDRITERSGGQSWFGKDLNGSRLDNYYWLMAAITAVNLVVYVVLARRYKYKNVQRSNVAVANCQEEDEWVNSVA</sequence>
<dbReference type="InterPro" id="IPR036259">
    <property type="entry name" value="MFS_trans_sf"/>
</dbReference>
<reference evidence="8" key="1">
    <citation type="submission" date="2022-08" db="EMBL/GenBank/DDBJ databases">
        <authorList>
            <person name="Gutierrez-Valencia J."/>
        </authorList>
    </citation>
    <scope>NUCLEOTIDE SEQUENCE</scope>
</reference>
<dbReference type="EMBL" id="CAMGYJ010000005">
    <property type="protein sequence ID" value="CAI0427359.1"/>
    <property type="molecule type" value="Genomic_DNA"/>
</dbReference>
<feature type="transmembrane region" description="Helical" evidence="7">
    <location>
        <begin position="369"/>
        <end position="390"/>
    </location>
</feature>
<dbReference type="InterPro" id="IPR018456">
    <property type="entry name" value="PTR2_symporter_CS"/>
</dbReference>
<dbReference type="Pfam" id="PF00854">
    <property type="entry name" value="PTR2"/>
    <property type="match status" value="1"/>
</dbReference>
<accession>A0AAV0KY00</accession>
<feature type="transmembrane region" description="Helical" evidence="7">
    <location>
        <begin position="410"/>
        <end position="431"/>
    </location>
</feature>
<name>A0AAV0KY00_9ROSI</name>
<feature type="transmembrane region" description="Helical" evidence="7">
    <location>
        <begin position="225"/>
        <end position="244"/>
    </location>
</feature>
<keyword evidence="6 7" id="KW-0472">Membrane</keyword>
<evidence type="ECO:0000313" key="8">
    <source>
        <dbReference type="EMBL" id="CAI0427359.1"/>
    </source>
</evidence>
<feature type="transmembrane region" description="Helical" evidence="7">
    <location>
        <begin position="135"/>
        <end position="157"/>
    </location>
</feature>
<keyword evidence="9" id="KW-1185">Reference proteome</keyword>
<evidence type="ECO:0000256" key="2">
    <source>
        <dbReference type="ARBA" id="ARBA00005982"/>
    </source>
</evidence>
<feature type="transmembrane region" description="Helical" evidence="7">
    <location>
        <begin position="250"/>
        <end position="270"/>
    </location>
</feature>
<dbReference type="InterPro" id="IPR044739">
    <property type="entry name" value="NRT1/PTR"/>
</dbReference>
<dbReference type="SUPFAM" id="SSF103473">
    <property type="entry name" value="MFS general substrate transporter"/>
    <property type="match status" value="1"/>
</dbReference>
<comment type="caution">
    <text evidence="8">The sequence shown here is derived from an EMBL/GenBank/DDBJ whole genome shotgun (WGS) entry which is preliminary data.</text>
</comment>